<name>A0A9E7D0I2_9FLAO</name>
<feature type="transmembrane region" description="Helical" evidence="7">
    <location>
        <begin position="316"/>
        <end position="337"/>
    </location>
</feature>
<evidence type="ECO:0000313" key="8">
    <source>
        <dbReference type="EMBL" id="UOB16043.1"/>
    </source>
</evidence>
<dbReference type="Proteomes" id="UP000831290">
    <property type="component" value="Chromosome"/>
</dbReference>
<feature type="transmembrane region" description="Helical" evidence="7">
    <location>
        <begin position="158"/>
        <end position="191"/>
    </location>
</feature>
<evidence type="ECO:0000256" key="3">
    <source>
        <dbReference type="ARBA" id="ARBA00022475"/>
    </source>
</evidence>
<dbReference type="KEGG" id="fbm:MQE35_09860"/>
<comment type="subcellular location">
    <subcellularLocation>
        <location evidence="1">Cell membrane</location>
        <topology evidence="1">Multi-pass membrane protein</topology>
    </subcellularLocation>
</comment>
<evidence type="ECO:0000256" key="5">
    <source>
        <dbReference type="ARBA" id="ARBA00022989"/>
    </source>
</evidence>
<keyword evidence="4 7" id="KW-0812">Transmembrane</keyword>
<dbReference type="InterPro" id="IPR014047">
    <property type="entry name" value="Chr_Tranpt_l_chain"/>
</dbReference>
<dbReference type="NCBIfam" id="TIGR00937">
    <property type="entry name" value="2A51"/>
    <property type="match status" value="1"/>
</dbReference>
<dbReference type="InterPro" id="IPR003370">
    <property type="entry name" value="Chromate_transpt"/>
</dbReference>
<dbReference type="AlphaFoldDB" id="A0A9E7D0I2"/>
<keyword evidence="9" id="KW-1185">Reference proteome</keyword>
<evidence type="ECO:0000313" key="9">
    <source>
        <dbReference type="Proteomes" id="UP000831290"/>
    </source>
</evidence>
<feature type="transmembrane region" description="Helical" evidence="7">
    <location>
        <begin position="65"/>
        <end position="85"/>
    </location>
</feature>
<keyword evidence="6 7" id="KW-0472">Membrane</keyword>
<dbReference type="PANTHER" id="PTHR43663">
    <property type="entry name" value="CHROMATE TRANSPORT PROTEIN-RELATED"/>
    <property type="match status" value="1"/>
</dbReference>
<evidence type="ECO:0000256" key="7">
    <source>
        <dbReference type="SAM" id="Phobius"/>
    </source>
</evidence>
<evidence type="ECO:0000256" key="6">
    <source>
        <dbReference type="ARBA" id="ARBA00023136"/>
    </source>
</evidence>
<evidence type="ECO:0000256" key="4">
    <source>
        <dbReference type="ARBA" id="ARBA00022692"/>
    </source>
</evidence>
<feature type="transmembrane region" description="Helical" evidence="7">
    <location>
        <begin position="92"/>
        <end position="115"/>
    </location>
</feature>
<dbReference type="InterPro" id="IPR052518">
    <property type="entry name" value="CHR_Transporter"/>
</dbReference>
<dbReference type="EMBL" id="CP094358">
    <property type="protein sequence ID" value="UOB16043.1"/>
    <property type="molecule type" value="Genomic_DNA"/>
</dbReference>
<feature type="transmembrane region" description="Helical" evidence="7">
    <location>
        <begin position="20"/>
        <end position="45"/>
    </location>
</feature>
<feature type="transmembrane region" description="Helical" evidence="7">
    <location>
        <begin position="249"/>
        <end position="272"/>
    </location>
</feature>
<gene>
    <name evidence="8" type="primary">chrA</name>
    <name evidence="8" type="ORF">MQE35_09860</name>
</gene>
<keyword evidence="3" id="KW-1003">Cell membrane</keyword>
<feature type="transmembrane region" description="Helical" evidence="7">
    <location>
        <begin position="127"/>
        <end position="146"/>
    </location>
</feature>
<keyword evidence="5 7" id="KW-1133">Transmembrane helix</keyword>
<dbReference type="PANTHER" id="PTHR43663:SF1">
    <property type="entry name" value="CHROMATE TRANSPORTER"/>
    <property type="match status" value="1"/>
</dbReference>
<organism evidence="8 9">
    <name type="scientific">Abyssalbus ytuae</name>
    <dbReference type="NCBI Taxonomy" id="2926907"/>
    <lineage>
        <taxon>Bacteria</taxon>
        <taxon>Pseudomonadati</taxon>
        <taxon>Bacteroidota</taxon>
        <taxon>Flavobacteriia</taxon>
        <taxon>Flavobacteriales</taxon>
        <taxon>Flavobacteriaceae</taxon>
        <taxon>Abyssalbus</taxon>
    </lineage>
</organism>
<dbReference type="GO" id="GO:0005886">
    <property type="term" value="C:plasma membrane"/>
    <property type="evidence" value="ECO:0007669"/>
    <property type="project" value="UniProtKB-SubCell"/>
</dbReference>
<dbReference type="RefSeq" id="WP_255841190.1">
    <property type="nucleotide sequence ID" value="NZ_CP094358.1"/>
</dbReference>
<feature type="transmembrane region" description="Helical" evidence="7">
    <location>
        <begin position="349"/>
        <end position="370"/>
    </location>
</feature>
<protein>
    <submittedName>
        <fullName evidence="8">Chromate efflux transporter</fullName>
    </submittedName>
</protein>
<sequence>MRRINRKTEDTKTEVHQIKLMVLFLSFLKIGTISWGGFMSLISVVQKELIQKKGILKDKDVLDGISMASILPGPVAVNVIVYIGYQLRGIKGAAVSMLGILLPSFIFMMILSYIYLEYAQLPVLANFFKGVLPAITAIIFLVAFGMAKKHIKDYKQVIICVLAIVALILMKSVFTTFIIILGGAFFGYVFYNKSKEMPNTNTAQSNKNSGNKRQLIYVLSGVVGFSALLWFLPFILPDSMAPLAQIEKDLFITFSSISVTLFGGGYVIIPIMQDIIVSELGWLSIKEFTDAIAMGQLTPGPIFISATFIGYKVGGILGAITATLAIFVPPGLMMLFFSEFFNKIRHSKFVIAAFKGLHPAVIGMIFAAVFTIGKSIPFSWFSVCVFIAILIASLKYKIDVVYLIPLSGISGVLFFNFF</sequence>
<feature type="transmembrane region" description="Helical" evidence="7">
    <location>
        <begin position="376"/>
        <end position="393"/>
    </location>
</feature>
<proteinExistence type="inferred from homology"/>
<comment type="similarity">
    <text evidence="2">Belongs to the chromate ion transporter (CHR) (TC 2.A.51) family.</text>
</comment>
<feature type="transmembrane region" description="Helical" evidence="7">
    <location>
        <begin position="215"/>
        <end position="237"/>
    </location>
</feature>
<reference evidence="8" key="1">
    <citation type="submission" date="2022-03" db="EMBL/GenBank/DDBJ databases">
        <title>Description of Abyssus ytuae gen. nov., sp. nov., a novel member of the family Flavobacteriaceae isolated from the sediment of Mariana Trench.</title>
        <authorList>
            <person name="Zhang J."/>
            <person name="Xu X."/>
        </authorList>
    </citation>
    <scope>NUCLEOTIDE SEQUENCE</scope>
    <source>
        <strain evidence="8">MT3330</strain>
    </source>
</reference>
<dbReference type="GO" id="GO:0015109">
    <property type="term" value="F:chromate transmembrane transporter activity"/>
    <property type="evidence" value="ECO:0007669"/>
    <property type="project" value="InterPro"/>
</dbReference>
<accession>A0A9E7D0I2</accession>
<dbReference type="PIRSF" id="PIRSF004810">
    <property type="entry name" value="ChrA"/>
    <property type="match status" value="1"/>
</dbReference>
<evidence type="ECO:0000256" key="1">
    <source>
        <dbReference type="ARBA" id="ARBA00004651"/>
    </source>
</evidence>
<evidence type="ECO:0000256" key="2">
    <source>
        <dbReference type="ARBA" id="ARBA00005262"/>
    </source>
</evidence>
<feature type="transmembrane region" description="Helical" evidence="7">
    <location>
        <begin position="400"/>
        <end position="417"/>
    </location>
</feature>
<dbReference type="Pfam" id="PF02417">
    <property type="entry name" value="Chromate_transp"/>
    <property type="match status" value="2"/>
</dbReference>